<evidence type="ECO:0000256" key="1">
    <source>
        <dbReference type="SAM" id="SignalP"/>
    </source>
</evidence>
<dbReference type="SUPFAM" id="SSF51338">
    <property type="entry name" value="Composite domain of metallo-dependent hydrolases"/>
    <property type="match status" value="1"/>
</dbReference>
<evidence type="ECO:0000259" key="2">
    <source>
        <dbReference type="Pfam" id="PF07969"/>
    </source>
</evidence>
<dbReference type="InterPro" id="IPR011059">
    <property type="entry name" value="Metal-dep_hydrolase_composite"/>
</dbReference>
<proteinExistence type="predicted"/>
<evidence type="ECO:0000313" key="3">
    <source>
        <dbReference type="EMBL" id="HIW79883.1"/>
    </source>
</evidence>
<feature type="chain" id="PRO_5038628969" evidence="1">
    <location>
        <begin position="29"/>
        <end position="959"/>
    </location>
</feature>
<dbReference type="Gene3D" id="3.20.20.140">
    <property type="entry name" value="Metal-dependent hydrolases"/>
    <property type="match status" value="2"/>
</dbReference>
<dbReference type="Pfam" id="PF07969">
    <property type="entry name" value="Amidohydro_3"/>
    <property type="match status" value="2"/>
</dbReference>
<reference evidence="3" key="2">
    <citation type="submission" date="2021-04" db="EMBL/GenBank/DDBJ databases">
        <authorList>
            <person name="Gilroy R."/>
        </authorList>
    </citation>
    <scope>NUCLEOTIDE SEQUENCE</scope>
    <source>
        <strain evidence="3">ChiSxjej5B17-1746</strain>
    </source>
</reference>
<gene>
    <name evidence="3" type="ORF">H9874_12190</name>
</gene>
<dbReference type="Gene3D" id="3.10.310.70">
    <property type="match status" value="1"/>
</dbReference>
<evidence type="ECO:0000313" key="4">
    <source>
        <dbReference type="Proteomes" id="UP000824264"/>
    </source>
</evidence>
<protein>
    <submittedName>
        <fullName evidence="3">Amidohydrolase family protein</fullName>
    </submittedName>
</protein>
<organism evidence="3 4">
    <name type="scientific">Candidatus Bilophila faecipullorum</name>
    <dbReference type="NCBI Taxonomy" id="2838482"/>
    <lineage>
        <taxon>Bacteria</taxon>
        <taxon>Pseudomonadati</taxon>
        <taxon>Thermodesulfobacteriota</taxon>
        <taxon>Desulfovibrionia</taxon>
        <taxon>Desulfovibrionales</taxon>
        <taxon>Desulfovibrionaceae</taxon>
        <taxon>Bilophila</taxon>
    </lineage>
</organism>
<dbReference type="GO" id="GO:0016810">
    <property type="term" value="F:hydrolase activity, acting on carbon-nitrogen (but not peptide) bonds"/>
    <property type="evidence" value="ECO:0007669"/>
    <property type="project" value="InterPro"/>
</dbReference>
<reference evidence="3" key="1">
    <citation type="journal article" date="2021" name="PeerJ">
        <title>Extensive microbial diversity within the chicken gut microbiome revealed by metagenomics and culture.</title>
        <authorList>
            <person name="Gilroy R."/>
            <person name="Ravi A."/>
            <person name="Getino M."/>
            <person name="Pursley I."/>
            <person name="Horton D.L."/>
            <person name="Alikhan N.F."/>
            <person name="Baker D."/>
            <person name="Gharbi K."/>
            <person name="Hall N."/>
            <person name="Watson M."/>
            <person name="Adriaenssens E.M."/>
            <person name="Foster-Nyarko E."/>
            <person name="Jarju S."/>
            <person name="Secka A."/>
            <person name="Antonio M."/>
            <person name="Oren A."/>
            <person name="Chaudhuri R.R."/>
            <person name="La Ragione R."/>
            <person name="Hildebrand F."/>
            <person name="Pallen M.J."/>
        </authorList>
    </citation>
    <scope>NUCLEOTIDE SEQUENCE</scope>
    <source>
        <strain evidence="3">ChiSxjej5B17-1746</strain>
    </source>
</reference>
<sequence length="959" mass="103898">MSFRIRHGVGVCALSLSLVLCGGLRVLAAEKIADTVYHNGKIYTITETAEEAKNADTGKKADVVATLNGKIVFVGSEAEALDVGYLDAKKVGKIVDLRGKTLLPGFVDGHGHFPQQGTSDLYQVNLNSPLLDGPADTMEHLIQALAAKAETVPAGEPIIGFNYDDTQLKEQRHPTRHDLDKASDRHPILIRHISGHMSVANSAALAKYGITGANQTEGLVKDADGNPTGLLLESSAMALVPLMGELKTNPLSAVLRANQVYAAAGVTTGDSGTTMVISDMPVFQKSLLKGNLNIRLLYHPMGYHGTDAVDSAGWMNRATLGWADNVNPDFPTDIYADGSNAVKTGSDITSMQVEMYYKDGNGSVVHFPYEVTDPDYAAVGEAELPQQRIFLGAWKIVDDGSPQGYTAWMKKPGYYDWGDYTAEDSFDKAGYFNGLAGTRYFTSEGLYHAIGIYHKYGQSTETHTNGSASAEAYVTALENVVALYPTVKDTRHTSIHGQTMERQHIQRLVGDYEGLKGTGDMYEELTGAFAGGEVDTTLGGKLPGGNLPELMKAQNFFNTYFDNHTYFYGYRHTSKFFGPGRAFNMSPAGWSEAYGLPFSFHNDTFVTPISPLRSIQSGVTRFSGDARAEAGQENLEVNGTGKDLNATAQYKARITDTETRAFWTYDQRISPVQAIRAVTIGPAYQNKIDHLVGSLEPGKLADFVILDEDIMEVAKAEPLRIAKMRVATTIVGDQVVHGILPDSEVFVSQFQASYEQPSLDTDVTLTESQAIDNETADKRYAPLEANEKRFGTYSFTAKVAADSSAIFQMSFLGNGEAVSSFKLYKLNGNQKKAYEYGRPDADAMPSASGKWWIADFTNPTVPLGPDDVLSPDAQYTAFFIIHDNDPDFDLAKDEGVITDPVTLVTTTGTLPGNGNVAGDDGGSSSGCTVGTSPSYDFLLLFLGFGAIVLIRTLRRRNAE</sequence>
<feature type="signal peptide" evidence="1">
    <location>
        <begin position="1"/>
        <end position="28"/>
    </location>
</feature>
<dbReference type="PANTHER" id="PTHR22642:SF2">
    <property type="entry name" value="PROTEIN LONG AFTER FAR-RED 3"/>
    <property type="match status" value="1"/>
</dbReference>
<keyword evidence="1" id="KW-0732">Signal</keyword>
<dbReference type="AlphaFoldDB" id="A0A9D1R3M8"/>
<accession>A0A9D1R3M8</accession>
<feature type="domain" description="Amidohydrolase 3" evidence="2">
    <location>
        <begin position="93"/>
        <end position="508"/>
    </location>
</feature>
<name>A0A9D1R3M8_9BACT</name>
<dbReference type="PANTHER" id="PTHR22642">
    <property type="entry name" value="IMIDAZOLONEPROPIONASE"/>
    <property type="match status" value="1"/>
</dbReference>
<dbReference type="EMBL" id="DXGI01000456">
    <property type="protein sequence ID" value="HIW79883.1"/>
    <property type="molecule type" value="Genomic_DNA"/>
</dbReference>
<dbReference type="Proteomes" id="UP000824264">
    <property type="component" value="Unassembled WGS sequence"/>
</dbReference>
<comment type="caution">
    <text evidence="3">The sequence shown here is derived from an EMBL/GenBank/DDBJ whole genome shotgun (WGS) entry which is preliminary data.</text>
</comment>
<dbReference type="Gene3D" id="2.30.40.10">
    <property type="entry name" value="Urease, subunit C, domain 1"/>
    <property type="match status" value="2"/>
</dbReference>
<dbReference type="InterPro" id="IPR013108">
    <property type="entry name" value="Amidohydro_3"/>
</dbReference>
<feature type="domain" description="Amidohydrolase 3" evidence="2">
    <location>
        <begin position="571"/>
        <end position="737"/>
    </location>
</feature>